<evidence type="ECO:0008006" key="3">
    <source>
        <dbReference type="Google" id="ProtNLM"/>
    </source>
</evidence>
<organism evidence="1 2">
    <name type="scientific">Latilactobacillus fuchuensis</name>
    <dbReference type="NCBI Taxonomy" id="164393"/>
    <lineage>
        <taxon>Bacteria</taxon>
        <taxon>Bacillati</taxon>
        <taxon>Bacillota</taxon>
        <taxon>Bacilli</taxon>
        <taxon>Lactobacillales</taxon>
        <taxon>Lactobacillaceae</taxon>
        <taxon>Latilactobacillus</taxon>
    </lineage>
</organism>
<gene>
    <name evidence="1" type="ORF">LFUMFP_310001</name>
</gene>
<dbReference type="EMBL" id="OGVC01000025">
    <property type="protein sequence ID" value="SPC38837.1"/>
    <property type="molecule type" value="Genomic_DNA"/>
</dbReference>
<dbReference type="SUPFAM" id="SSF52467">
    <property type="entry name" value="DHS-like NAD/FAD-binding domain"/>
    <property type="match status" value="1"/>
</dbReference>
<sequence length="98" mass="11243">MLDSTMKMAKKHLNEAIKDDSLIIFVGAGVSANSGLPKWSELISEFKNEIDLTDETDYLKTAQYYYDTVGQQKYFQKIMDIFQPHIKVNFIMKLATAN</sequence>
<accession>A0A2N9DWB1</accession>
<reference evidence="1" key="1">
    <citation type="submission" date="2018-01" db="EMBL/GenBank/DDBJ databases">
        <authorList>
            <person name="Chaillou S."/>
        </authorList>
    </citation>
    <scope>NUCLEOTIDE SEQUENCE [LARGE SCALE GENOMIC DNA]</scope>
    <source>
        <strain evidence="1">MFPC41A2801</strain>
    </source>
</reference>
<comment type="caution">
    <text evidence="1">The sequence shown here is derived from an EMBL/GenBank/DDBJ whole genome shotgun (WGS) entry which is preliminary data.</text>
</comment>
<dbReference type="AlphaFoldDB" id="A0A2N9DWB1"/>
<evidence type="ECO:0000313" key="1">
    <source>
        <dbReference type="EMBL" id="SPC38837.1"/>
    </source>
</evidence>
<proteinExistence type="predicted"/>
<keyword evidence="2" id="KW-1185">Reference proteome</keyword>
<evidence type="ECO:0000313" key="2">
    <source>
        <dbReference type="Proteomes" id="UP000238739"/>
    </source>
</evidence>
<dbReference type="InterPro" id="IPR029035">
    <property type="entry name" value="DHS-like_NAD/FAD-binding_dom"/>
</dbReference>
<dbReference type="RefSeq" id="WP_106483322.1">
    <property type="nucleotide sequence ID" value="NZ_LT984417.1"/>
</dbReference>
<protein>
    <recommendedName>
        <fullName evidence="3">Deacetylase sirtuin-type domain-containing protein</fullName>
    </recommendedName>
</protein>
<dbReference type="Proteomes" id="UP000238739">
    <property type="component" value="Unassembled WGS sequence"/>
</dbReference>
<name>A0A2N9DWB1_9LACO</name>